<dbReference type="PANTHER" id="PTHR43788:SF6">
    <property type="entry name" value="DNA HELICASE B"/>
    <property type="match status" value="1"/>
</dbReference>
<keyword evidence="1" id="KW-0547">Nucleotide-binding</keyword>
<dbReference type="CDD" id="cd17933">
    <property type="entry name" value="DEXSc_RecD-like"/>
    <property type="match status" value="1"/>
</dbReference>
<dbReference type="InterPro" id="IPR029493">
    <property type="entry name" value="RecD2-like_HHH"/>
</dbReference>
<dbReference type="CDD" id="cd18809">
    <property type="entry name" value="SF1_C_RecD"/>
    <property type="match status" value="1"/>
</dbReference>
<dbReference type="Gene3D" id="3.40.50.300">
    <property type="entry name" value="P-loop containing nucleotide triphosphate hydrolases"/>
    <property type="match status" value="3"/>
</dbReference>
<dbReference type="Gene3D" id="1.10.150.20">
    <property type="entry name" value="5' to 3' exonuclease, C-terminal subdomain"/>
    <property type="match status" value="1"/>
</dbReference>
<dbReference type="Pfam" id="PF18335">
    <property type="entry name" value="SH3_13"/>
    <property type="match status" value="1"/>
</dbReference>
<dbReference type="Pfam" id="PF13538">
    <property type="entry name" value="UvrD_C_2"/>
    <property type="match status" value="1"/>
</dbReference>
<dbReference type="SMART" id="SM00382">
    <property type="entry name" value="AAA"/>
    <property type="match status" value="1"/>
</dbReference>
<evidence type="ECO:0000256" key="2">
    <source>
        <dbReference type="ARBA" id="ARBA00022840"/>
    </source>
</evidence>
<dbReference type="InterPro" id="IPR027785">
    <property type="entry name" value="UvrD-like_helicase_C"/>
</dbReference>
<evidence type="ECO:0000313" key="5">
    <source>
        <dbReference type="Proteomes" id="UP001168528"/>
    </source>
</evidence>
<keyword evidence="5" id="KW-1185">Reference proteome</keyword>
<dbReference type="InterPro" id="IPR003593">
    <property type="entry name" value="AAA+_ATPase"/>
</dbReference>
<keyword evidence="2" id="KW-0067">ATP-binding</keyword>
<dbReference type="InterPro" id="IPR010994">
    <property type="entry name" value="RuvA_2-like"/>
</dbReference>
<sequence>MQSPISQSGKELEKLSGIVKRITFHSVETGYTVLKVNSFAKPAEEQTVVVHQSKVFAGATIDFYGEWSNHPLYGLQFKASKVIERKPASANALEKYLGSGLIKGVGPVTAKRIVKHFGKDTLDVFESSIERLTEVSGIAKIKLEQISKAWVEHQEIRNVMLFLQSHDISTLFAVKIYKSYGNNAIEIVKNDPYRLAKDIYGIGFFSADRIALRMGLATNSPQRIEAGIAHVLQSAREEGHCYLKEEQIQRGVGELLAIERGEAIEEVLREMEKREELKTRKLLDEQIGERVSCYYAHSLYYDEQYIAEKVAKLAASHLPLNVEHLKEDLHTYCQIHHIELSEEQEGSVLSIARERIAILTGGPGCGKTTTTKALVGLLLLMGKKVMLSAPTGRASQRMSEVIGIEAKTIHRLLEFDPLTGGFKRNEGDPLPVDVLIVDECSMLDVHLAASLLKALPPQGRLVLIGDSDQLPAVGAGNVLKDMIASGVVPCLKLTKVFRQASESQIISYAHQINRGVVPRIDSPFHRPELWKGKSDCLFIDSEEATHEQLRFIAKVKRATGEKEGDGKKEDEKELENTADEPEEIYTKAGAISIPEKFSFVDIDKLLQAQSYSEELKEVVKRVHPWSSLHYGFSAVSMIEKLYHSIIPKYFGEGIEVQILSPMSKGSVGTGSLNKAIQEKVNPPKEGKAQLLLGGRIFRVGDRVIQKRNNYELLVFNGDIGTISAVDPEEMTLTVRYKSGKEIKEVIYEKEYLIELDLAYAITIHKSQGSEFETVIIPLLSAHFNMLFRNLIYTGITRAKKLVVFVGSRSALSLAVGKKNTATRQTALEILLRENAKRETSRLF</sequence>
<dbReference type="Pfam" id="PF14520">
    <property type="entry name" value="HHH_5"/>
    <property type="match status" value="1"/>
</dbReference>
<reference evidence="4" key="1">
    <citation type="submission" date="2023-07" db="EMBL/GenBank/DDBJ databases">
        <title>The genome sequence of Rhodocytophaga aerolata KACC 12507.</title>
        <authorList>
            <person name="Zhang X."/>
        </authorList>
    </citation>
    <scope>NUCLEOTIDE SEQUENCE</scope>
    <source>
        <strain evidence="4">KACC 12507</strain>
    </source>
</reference>
<proteinExistence type="inferred from homology"/>
<name>A0ABT8RGS1_9BACT</name>
<evidence type="ECO:0000313" key="4">
    <source>
        <dbReference type="EMBL" id="MDO1451304.1"/>
    </source>
</evidence>
<dbReference type="EMBL" id="JAUKPO010000052">
    <property type="protein sequence ID" value="MDO1451304.1"/>
    <property type="molecule type" value="Genomic_DNA"/>
</dbReference>
<dbReference type="PANTHER" id="PTHR43788">
    <property type="entry name" value="DNA2/NAM7 HELICASE FAMILY MEMBER"/>
    <property type="match status" value="1"/>
</dbReference>
<dbReference type="SUPFAM" id="SSF52540">
    <property type="entry name" value="P-loop containing nucleoside triphosphate hydrolases"/>
    <property type="match status" value="2"/>
</dbReference>
<evidence type="ECO:0000256" key="1">
    <source>
        <dbReference type="ARBA" id="ARBA00022741"/>
    </source>
</evidence>
<dbReference type="Gene3D" id="2.30.30.940">
    <property type="match status" value="1"/>
</dbReference>
<evidence type="ECO:0000259" key="3">
    <source>
        <dbReference type="SMART" id="SM00382"/>
    </source>
</evidence>
<dbReference type="Pfam" id="PF14490">
    <property type="entry name" value="HHH_RecD2"/>
    <property type="match status" value="1"/>
</dbReference>
<feature type="domain" description="AAA+ ATPase" evidence="3">
    <location>
        <begin position="353"/>
        <end position="498"/>
    </location>
</feature>
<gene>
    <name evidence="4" type="ORF">Q0590_33830</name>
</gene>
<dbReference type="InterPro" id="IPR041451">
    <property type="entry name" value="RecD2_SH13"/>
</dbReference>
<dbReference type="Pfam" id="PF23139">
    <property type="entry name" value="OB_YrrC"/>
    <property type="match status" value="1"/>
</dbReference>
<dbReference type="SUPFAM" id="SSF47781">
    <property type="entry name" value="RuvA domain 2-like"/>
    <property type="match status" value="1"/>
</dbReference>
<dbReference type="Gene3D" id="1.10.10.2220">
    <property type="match status" value="1"/>
</dbReference>
<dbReference type="InterPro" id="IPR006345">
    <property type="entry name" value="RecD2"/>
</dbReference>
<protein>
    <submittedName>
        <fullName evidence="4">AAA family ATPase</fullName>
    </submittedName>
</protein>
<dbReference type="InterPro" id="IPR055446">
    <property type="entry name" value="RecD2_N_OB"/>
</dbReference>
<dbReference type="InterPro" id="IPR050534">
    <property type="entry name" value="Coronavir_polyprotein_1ab"/>
</dbReference>
<comment type="caution">
    <text evidence="4">The sequence shown here is derived from an EMBL/GenBank/DDBJ whole genome shotgun (WGS) entry which is preliminary data.</text>
</comment>
<dbReference type="InterPro" id="IPR027417">
    <property type="entry name" value="P-loop_NTPase"/>
</dbReference>
<dbReference type="HAMAP" id="MF_01488">
    <property type="entry name" value="RecD2"/>
    <property type="match status" value="1"/>
</dbReference>
<organism evidence="4 5">
    <name type="scientific">Rhodocytophaga aerolata</name>
    <dbReference type="NCBI Taxonomy" id="455078"/>
    <lineage>
        <taxon>Bacteria</taxon>
        <taxon>Pseudomonadati</taxon>
        <taxon>Bacteroidota</taxon>
        <taxon>Cytophagia</taxon>
        <taxon>Cytophagales</taxon>
        <taxon>Rhodocytophagaceae</taxon>
        <taxon>Rhodocytophaga</taxon>
    </lineage>
</organism>
<dbReference type="RefSeq" id="WP_302042103.1">
    <property type="nucleotide sequence ID" value="NZ_JAUKPO010000052.1"/>
</dbReference>
<dbReference type="Pfam" id="PF13245">
    <property type="entry name" value="AAA_19"/>
    <property type="match status" value="1"/>
</dbReference>
<accession>A0ABT8RGS1</accession>
<dbReference type="Proteomes" id="UP001168528">
    <property type="component" value="Unassembled WGS sequence"/>
</dbReference>